<accession>A0A1T4LNJ2</accession>
<evidence type="ECO:0000259" key="3">
    <source>
        <dbReference type="Pfam" id="PF08984"/>
    </source>
</evidence>
<dbReference type="Pfam" id="PF13596">
    <property type="entry name" value="PAS_10"/>
    <property type="match status" value="1"/>
</dbReference>
<gene>
    <name evidence="4" type="ORF">SAMN02745202_00468</name>
</gene>
<dbReference type="SUPFAM" id="SSF140683">
    <property type="entry name" value="SP0561-like"/>
    <property type="match status" value="1"/>
</dbReference>
<evidence type="ECO:0008006" key="6">
    <source>
        <dbReference type="Google" id="ProtNLM"/>
    </source>
</evidence>
<dbReference type="SUPFAM" id="SSF55785">
    <property type="entry name" value="PYP-like sensor domain (PAS domain)"/>
    <property type="match status" value="1"/>
</dbReference>
<reference evidence="4 5" key="1">
    <citation type="submission" date="2017-02" db="EMBL/GenBank/DDBJ databases">
        <authorList>
            <person name="Peterson S.W."/>
        </authorList>
    </citation>
    <scope>NUCLEOTIDE SEQUENCE [LARGE SCALE GENOMIC DNA]</scope>
    <source>
        <strain evidence="4 5">ATCC 43324</strain>
    </source>
</reference>
<dbReference type="Gene3D" id="1.10.3910.10">
    <property type="entry name" value="SP0561-like"/>
    <property type="match status" value="1"/>
</dbReference>
<dbReference type="STRING" id="28136.SAMN02745202_00468"/>
<dbReference type="Pfam" id="PF08984">
    <property type="entry name" value="DUF1858"/>
    <property type="match status" value="1"/>
</dbReference>
<dbReference type="GO" id="GO:0005886">
    <property type="term" value="C:plasma membrane"/>
    <property type="evidence" value="ECO:0007669"/>
    <property type="project" value="TreeGrafter"/>
</dbReference>
<dbReference type="PANTHER" id="PTHR39966:SF3">
    <property type="entry name" value="DUF438 DOMAIN-CONTAINING PROTEIN"/>
    <property type="match status" value="1"/>
</dbReference>
<evidence type="ECO:0000313" key="4">
    <source>
        <dbReference type="EMBL" id="SJZ56309.1"/>
    </source>
</evidence>
<dbReference type="Pfam" id="PF01814">
    <property type="entry name" value="Hemerythrin"/>
    <property type="match status" value="1"/>
</dbReference>
<feature type="domain" description="DUF438" evidence="2">
    <location>
        <begin position="99"/>
        <end position="163"/>
    </location>
</feature>
<sequence>MDKKIDLSKPVYDLVKQYPELTDIMVELGFSEITKKVLLNSVGKFMTIPKGAAMRGIAMTDIVMALQKHGFTLAGEQPSGAQSGMTGLKYAPNERNEKLKSYLKRLGKGESLESVRADFKAEFSDVEAAEIMQAEQELMAEGTPLREVQQLCDVHSALFHGATREEQIMNAEREVAASVDRTEQAHAMAASHAQEAAALLAVDGHPVQTFMRENQALETLLAEAFKAAETRTSVDELLPRLREIGIHYAKKGDLLFPHLKVKYNISGPSQVMWTIDDEIRDELASLAKNANHDDAWWQRFKEVCVRMKEMIYKENNILLPICVANFTEDEWHNLYQDSKDYAPCFGITPHEWPAAEVKKRIIPQHEGEIVMPGGHLTLEQLITMLDTLPMEITFVDADNFNRYFNDGEKAFKRPSMAIDREVFSCHPPKIEPMVRAIISDLRAGKRDQLPIWMEKNGKPYLVNYMAARDKAGNYVGTVEVVQDMSFAKDHFLPSK</sequence>
<dbReference type="EMBL" id="FUXK01000004">
    <property type="protein sequence ID" value="SJZ56309.1"/>
    <property type="molecule type" value="Genomic_DNA"/>
</dbReference>
<feature type="domain" description="Hemerythrin-like" evidence="1">
    <location>
        <begin position="205"/>
        <end position="321"/>
    </location>
</feature>
<evidence type="ECO:0000313" key="5">
    <source>
        <dbReference type="Proteomes" id="UP000190065"/>
    </source>
</evidence>
<organism evidence="4 5">
    <name type="scientific">Segatella oulorum</name>
    <dbReference type="NCBI Taxonomy" id="28136"/>
    <lineage>
        <taxon>Bacteria</taxon>
        <taxon>Pseudomonadati</taxon>
        <taxon>Bacteroidota</taxon>
        <taxon>Bacteroidia</taxon>
        <taxon>Bacteroidales</taxon>
        <taxon>Prevotellaceae</taxon>
        <taxon>Segatella</taxon>
    </lineage>
</organism>
<dbReference type="AlphaFoldDB" id="A0A1T4LNJ2"/>
<dbReference type="InterPro" id="IPR038062">
    <property type="entry name" value="ScdA-like_N_sf"/>
</dbReference>
<dbReference type="InterPro" id="IPR007380">
    <property type="entry name" value="DUF438"/>
</dbReference>
<proteinExistence type="predicted"/>
<dbReference type="eggNOG" id="COG2461">
    <property type="taxonomic scope" value="Bacteria"/>
</dbReference>
<dbReference type="RefSeq" id="WP_078805472.1">
    <property type="nucleotide sequence ID" value="NZ_FUXK01000004.1"/>
</dbReference>
<dbReference type="InterPro" id="IPR012312">
    <property type="entry name" value="Hemerythrin-like"/>
</dbReference>
<feature type="domain" description="DUF1858" evidence="3">
    <location>
        <begin position="5"/>
        <end position="62"/>
    </location>
</feature>
<protein>
    <recommendedName>
        <fullName evidence="6">DUF438 domain-containing protein</fullName>
    </recommendedName>
</protein>
<dbReference type="PANTHER" id="PTHR39966">
    <property type="entry name" value="BLL2471 PROTEIN-RELATED"/>
    <property type="match status" value="1"/>
</dbReference>
<name>A0A1T4LNJ2_9BACT</name>
<dbReference type="Gene3D" id="1.20.120.520">
    <property type="entry name" value="nmb1532 protein domain like"/>
    <property type="match status" value="1"/>
</dbReference>
<dbReference type="InterPro" id="IPR035965">
    <property type="entry name" value="PAS-like_dom_sf"/>
</dbReference>
<evidence type="ECO:0000259" key="2">
    <source>
        <dbReference type="Pfam" id="PF04282"/>
    </source>
</evidence>
<dbReference type="Pfam" id="PF04282">
    <property type="entry name" value="DUF438"/>
    <property type="match status" value="1"/>
</dbReference>
<evidence type="ECO:0000259" key="1">
    <source>
        <dbReference type="Pfam" id="PF01814"/>
    </source>
</evidence>
<dbReference type="InterPro" id="IPR015077">
    <property type="entry name" value="DUF1858"/>
</dbReference>
<dbReference type="Proteomes" id="UP000190065">
    <property type="component" value="Unassembled WGS sequence"/>
</dbReference>